<keyword evidence="7 8" id="KW-0472">Membrane</keyword>
<evidence type="ECO:0000256" key="1">
    <source>
        <dbReference type="ARBA" id="ARBA00004429"/>
    </source>
</evidence>
<protein>
    <recommendedName>
        <fullName evidence="3">Protein PsiE</fullName>
    </recommendedName>
</protein>
<dbReference type="EMBL" id="JAGDFX010000007">
    <property type="protein sequence ID" value="MBO1519525.1"/>
    <property type="molecule type" value="Genomic_DNA"/>
</dbReference>
<comment type="subcellular location">
    <subcellularLocation>
        <location evidence="1">Cell inner membrane</location>
        <topology evidence="1">Multi-pass membrane protein</topology>
    </subcellularLocation>
</comment>
<name>A0ABS3NGW8_9GAMM</name>
<comment type="similarity">
    <text evidence="2">Belongs to the PsiE family.</text>
</comment>
<evidence type="ECO:0000256" key="7">
    <source>
        <dbReference type="ARBA" id="ARBA00023136"/>
    </source>
</evidence>
<organism evidence="9 10">
    <name type="scientific">Oceanisphaera pacifica</name>
    <dbReference type="NCBI Taxonomy" id="2818389"/>
    <lineage>
        <taxon>Bacteria</taxon>
        <taxon>Pseudomonadati</taxon>
        <taxon>Pseudomonadota</taxon>
        <taxon>Gammaproteobacteria</taxon>
        <taxon>Aeromonadales</taxon>
        <taxon>Aeromonadaceae</taxon>
        <taxon>Oceanisphaera</taxon>
    </lineage>
</organism>
<keyword evidence="4" id="KW-1003">Cell membrane</keyword>
<dbReference type="InterPro" id="IPR009315">
    <property type="entry name" value="P_starv_induced_PsiE"/>
</dbReference>
<dbReference type="PANTHER" id="PTHR37819:SF1">
    <property type="entry name" value="PROTEIN PSIE"/>
    <property type="match status" value="1"/>
</dbReference>
<evidence type="ECO:0000313" key="9">
    <source>
        <dbReference type="EMBL" id="MBO1519525.1"/>
    </source>
</evidence>
<feature type="transmembrane region" description="Helical" evidence="8">
    <location>
        <begin position="72"/>
        <end position="90"/>
    </location>
</feature>
<evidence type="ECO:0000256" key="5">
    <source>
        <dbReference type="ARBA" id="ARBA00022692"/>
    </source>
</evidence>
<dbReference type="PANTHER" id="PTHR37819">
    <property type="entry name" value="PROTEIN PSIE"/>
    <property type="match status" value="1"/>
</dbReference>
<evidence type="ECO:0000256" key="3">
    <source>
        <dbReference type="ARBA" id="ARBA00021903"/>
    </source>
</evidence>
<evidence type="ECO:0000313" key="10">
    <source>
        <dbReference type="Proteomes" id="UP000664882"/>
    </source>
</evidence>
<dbReference type="Pfam" id="PF06146">
    <property type="entry name" value="PsiE"/>
    <property type="match status" value="1"/>
</dbReference>
<sequence length="172" mass="18797">MLESSFKGALIVKKRKTGTLRTSIHHHAEATGNLLGEVFHYLALFAIGGMTVWAGTIAALEMFEKGAASIDDILLLFIYLELGAMVGIYFKTNHMPVRFLIYVAITALTRMMISDISHHNDPDMGVLYISGAILLLALAVLVVRYASARFPGVQPATKAHRVSDESHEGTEP</sequence>
<feature type="transmembrane region" description="Helical" evidence="8">
    <location>
        <begin position="96"/>
        <end position="113"/>
    </location>
</feature>
<dbReference type="InterPro" id="IPR020948">
    <property type="entry name" value="P_starv_induced_PsiE-like"/>
</dbReference>
<gene>
    <name evidence="9" type="ORF">J3U76_07790</name>
</gene>
<comment type="caution">
    <text evidence="9">The sequence shown here is derived from an EMBL/GenBank/DDBJ whole genome shotgun (WGS) entry which is preliminary data.</text>
</comment>
<dbReference type="Proteomes" id="UP000664882">
    <property type="component" value="Unassembled WGS sequence"/>
</dbReference>
<keyword evidence="10" id="KW-1185">Reference proteome</keyword>
<proteinExistence type="inferred from homology"/>
<keyword evidence="6 8" id="KW-1133">Transmembrane helix</keyword>
<evidence type="ECO:0000256" key="8">
    <source>
        <dbReference type="SAM" id="Phobius"/>
    </source>
</evidence>
<reference evidence="9 10" key="1">
    <citation type="submission" date="2021-03" db="EMBL/GenBank/DDBJ databases">
        <title>Oceanisphaera sp. nov., isolated from the intestine.</title>
        <authorList>
            <person name="Zhao L.-H."/>
            <person name="Shi L.-F."/>
        </authorList>
    </citation>
    <scope>NUCLEOTIDE SEQUENCE [LARGE SCALE GENOMIC DNA]</scope>
    <source>
        <strain evidence="9 10">DM8</strain>
    </source>
</reference>
<evidence type="ECO:0000256" key="2">
    <source>
        <dbReference type="ARBA" id="ARBA00005632"/>
    </source>
</evidence>
<keyword evidence="5 8" id="KW-0812">Transmembrane</keyword>
<evidence type="ECO:0000256" key="6">
    <source>
        <dbReference type="ARBA" id="ARBA00022989"/>
    </source>
</evidence>
<evidence type="ECO:0000256" key="4">
    <source>
        <dbReference type="ARBA" id="ARBA00022475"/>
    </source>
</evidence>
<accession>A0ABS3NGW8</accession>
<feature type="transmembrane region" description="Helical" evidence="8">
    <location>
        <begin position="125"/>
        <end position="146"/>
    </location>
</feature>
<feature type="transmembrane region" description="Helical" evidence="8">
    <location>
        <begin position="38"/>
        <end position="60"/>
    </location>
</feature>